<evidence type="ECO:0000313" key="2">
    <source>
        <dbReference type="EMBL" id="OQO68500.1"/>
    </source>
</evidence>
<dbReference type="RefSeq" id="WP_081184678.1">
    <property type="nucleotide sequence ID" value="NZ_MJEA01000016.1"/>
</dbReference>
<organism evidence="2 3">
    <name type="scientific">Enterococcus villorum</name>
    <dbReference type="NCBI Taxonomy" id="112904"/>
    <lineage>
        <taxon>Bacteria</taxon>
        <taxon>Bacillati</taxon>
        <taxon>Bacillota</taxon>
        <taxon>Bacilli</taxon>
        <taxon>Lactobacillales</taxon>
        <taxon>Enterococcaceae</taxon>
        <taxon>Enterococcus</taxon>
    </lineage>
</organism>
<accession>A0A1V8Y7B7</accession>
<feature type="signal peptide" evidence="1">
    <location>
        <begin position="1"/>
        <end position="17"/>
    </location>
</feature>
<proteinExistence type="predicted"/>
<feature type="chain" id="PRO_5039245595" evidence="1">
    <location>
        <begin position="18"/>
        <end position="155"/>
    </location>
</feature>
<dbReference type="EMBL" id="MJEA01000016">
    <property type="protein sequence ID" value="OQO68500.1"/>
    <property type="molecule type" value="Genomic_DNA"/>
</dbReference>
<dbReference type="OrthoDB" id="2185320at2"/>
<evidence type="ECO:0000256" key="1">
    <source>
        <dbReference type="SAM" id="SignalP"/>
    </source>
</evidence>
<dbReference type="Proteomes" id="UP000192477">
    <property type="component" value="Unassembled WGS sequence"/>
</dbReference>
<keyword evidence="1" id="KW-0732">Signal</keyword>
<reference evidence="2 3" key="1">
    <citation type="journal article" date="2017" name="BMC Microbiol.">
        <title>Comparative genomics of Enterococcus spp. isolated from bovine feces.</title>
        <authorList>
            <person name="Beukers A.G."/>
            <person name="Zaheer R."/>
            <person name="Goji N."/>
            <person name="Amoako K.K."/>
            <person name="Chaves A.V."/>
            <person name="Ward M.P."/>
            <person name="McAllister T.A."/>
        </authorList>
    </citation>
    <scope>NUCLEOTIDE SEQUENCE [LARGE SCALE GENOMIC DNA]</scope>
    <source>
        <strain evidence="2 3">F1129D 143</strain>
    </source>
</reference>
<gene>
    <name evidence="2" type="ORF">BH747_11625</name>
</gene>
<sequence length="155" mass="17572">MKKNVCNTLLLSSNSFALDSAVIQNSVALASENNDSKTISDMTTYSHDESHSVRNEPFIQTKTWSKPQSWSIFKESRTCLGIVTYSRGTKLSISTNALGMNIKLGRTTSLSGQFMKYCQNARITVTYRVYRKLDNKYIRTQTSTVITQYIDYIPI</sequence>
<comment type="caution">
    <text evidence="2">The sequence shown here is derived from an EMBL/GenBank/DDBJ whole genome shotgun (WGS) entry which is preliminary data.</text>
</comment>
<protein>
    <submittedName>
        <fullName evidence="2">Uncharacterized protein</fullName>
    </submittedName>
</protein>
<name>A0A1V8Y7B7_9ENTE</name>
<dbReference type="NCBIfam" id="NF046016">
    <property type="entry name" value="LMxysn_1693_fam"/>
    <property type="match status" value="1"/>
</dbReference>
<evidence type="ECO:0000313" key="3">
    <source>
        <dbReference type="Proteomes" id="UP000192477"/>
    </source>
</evidence>
<dbReference type="AlphaFoldDB" id="A0A1V8Y7B7"/>